<evidence type="ECO:0000313" key="2">
    <source>
        <dbReference type="EMBL" id="QRD07278.1"/>
    </source>
</evidence>
<dbReference type="AlphaFoldDB" id="A0A7U2ICJ1"/>
<keyword evidence="3" id="KW-1185">Reference proteome</keyword>
<evidence type="ECO:0000256" key="1">
    <source>
        <dbReference type="SAM" id="SignalP"/>
    </source>
</evidence>
<sequence length="63" mass="7126">MRRINILSMALSVQCFPIVSTGAVKVSVAVNHWTRGRVVKEWQARTSARGNRRTGRVRIDFEG</sequence>
<gene>
    <name evidence="2" type="ORF">JI435_124700</name>
</gene>
<feature type="signal peptide" evidence="1">
    <location>
        <begin position="1"/>
        <end position="21"/>
    </location>
</feature>
<accession>A0A7U2ICJ1</accession>
<evidence type="ECO:0008006" key="4">
    <source>
        <dbReference type="Google" id="ProtNLM"/>
    </source>
</evidence>
<dbReference type="VEuPathDB" id="FungiDB:JI435_124700"/>
<reference evidence="3" key="1">
    <citation type="journal article" date="2021" name="BMC Genomics">
        <title>Chromosome-level genome assembly and manually-curated proteome of model necrotroph Parastagonospora nodorum Sn15 reveals a genome-wide trove of candidate effector homologs, and redundancy of virulence-related functions within an accessory chromosome.</title>
        <authorList>
            <person name="Bertazzoni S."/>
            <person name="Jones D.A.B."/>
            <person name="Phan H.T."/>
            <person name="Tan K.-C."/>
            <person name="Hane J.K."/>
        </authorList>
    </citation>
    <scope>NUCLEOTIDE SEQUENCE [LARGE SCALE GENOMIC DNA]</scope>
    <source>
        <strain evidence="3">SN15 / ATCC MYA-4574 / FGSC 10173)</strain>
    </source>
</reference>
<protein>
    <recommendedName>
        <fullName evidence="4">Secreted protein</fullName>
    </recommendedName>
</protein>
<name>A0A7U2ICJ1_PHANO</name>
<feature type="chain" id="PRO_5030683728" description="Secreted protein" evidence="1">
    <location>
        <begin position="22"/>
        <end position="63"/>
    </location>
</feature>
<dbReference type="Proteomes" id="UP000663193">
    <property type="component" value="Chromosome 22"/>
</dbReference>
<keyword evidence="1" id="KW-0732">Signal</keyword>
<dbReference type="EMBL" id="CP069044">
    <property type="protein sequence ID" value="QRD07278.1"/>
    <property type="molecule type" value="Genomic_DNA"/>
</dbReference>
<evidence type="ECO:0000313" key="3">
    <source>
        <dbReference type="Proteomes" id="UP000663193"/>
    </source>
</evidence>
<organism evidence="2 3">
    <name type="scientific">Phaeosphaeria nodorum (strain SN15 / ATCC MYA-4574 / FGSC 10173)</name>
    <name type="common">Glume blotch fungus</name>
    <name type="synonym">Parastagonospora nodorum</name>
    <dbReference type="NCBI Taxonomy" id="321614"/>
    <lineage>
        <taxon>Eukaryota</taxon>
        <taxon>Fungi</taxon>
        <taxon>Dikarya</taxon>
        <taxon>Ascomycota</taxon>
        <taxon>Pezizomycotina</taxon>
        <taxon>Dothideomycetes</taxon>
        <taxon>Pleosporomycetidae</taxon>
        <taxon>Pleosporales</taxon>
        <taxon>Pleosporineae</taxon>
        <taxon>Phaeosphaeriaceae</taxon>
        <taxon>Parastagonospora</taxon>
    </lineage>
</organism>
<proteinExistence type="predicted"/>